<evidence type="ECO:0000313" key="1">
    <source>
        <dbReference type="EMBL" id="KAK1422431.1"/>
    </source>
</evidence>
<dbReference type="PANTHER" id="PTHR13318">
    <property type="entry name" value="PARTNER OF PAIRED, ISOFORM B-RELATED"/>
    <property type="match status" value="1"/>
</dbReference>
<dbReference type="Proteomes" id="UP001229421">
    <property type="component" value="Unassembled WGS sequence"/>
</dbReference>
<dbReference type="Gene3D" id="3.80.10.10">
    <property type="entry name" value="Ribonuclease Inhibitor"/>
    <property type="match status" value="4"/>
</dbReference>
<gene>
    <name evidence="1" type="ORF">QVD17_25545</name>
</gene>
<sequence>MESNYNELPEEIWELILNKLINDPDHNSQFESLSLVNKCLLSLTNRLRFQFTVIDQTYFIHGTISHLIHRFKHLKTLDLSNLTNSTNLQQYNVETAISVIARSSVCLNLEVIDVSNHEYVPIESLKELGLSNRRIKVLKCARIVKLCDADLIAIAKFQPDLEELDISDPRYKFETDSTPRFGLGEIMVTDAGIESLSTGLRNLKRINISMNPLVTDRCLYHLSLNCLRLEEVLFSKCIMITMKGVRFMVDNSLSLRSISMCQSPSIHGTESLFVDPVTSGKCLTSLCFTGYGVSDEFLDSIVKARLLLKSFSLYDHGDYSVDGLSRFLHAYQSIKFLDLSNNNIVCNESVVSLSQCLHDLVSIKLNFCPKVSTRSLFALIINCLCLEHIEMERTRLGKEDDQGLFMNSLKALHTKSRSIKSLYLRYSPLLTDKSLLTIASFCPNLNKLDVSSCFGLTWSLSEILNNCVEIEHLNIRDCKKVKNLGSKVEPLRLKKLCMARSGVNDEGLVGIADRCKELVNIDLERCQHVTTNAVKAMVKSCAKLREVNLKGCVNLHAYIVDWMVHTRRSLRKLVPPSYDVTTESQRELLLRHGCHVCDK</sequence>
<keyword evidence="2" id="KW-1185">Reference proteome</keyword>
<dbReference type="AlphaFoldDB" id="A0AAD8NVI4"/>
<dbReference type="SUPFAM" id="SSF52047">
    <property type="entry name" value="RNI-like"/>
    <property type="match status" value="2"/>
</dbReference>
<comment type="caution">
    <text evidence="1">The sequence shown here is derived from an EMBL/GenBank/DDBJ whole genome shotgun (WGS) entry which is preliminary data.</text>
</comment>
<proteinExistence type="predicted"/>
<reference evidence="1" key="1">
    <citation type="journal article" date="2023" name="bioRxiv">
        <title>Improved chromosome-level genome assembly for marigold (Tagetes erecta).</title>
        <authorList>
            <person name="Jiang F."/>
            <person name="Yuan L."/>
            <person name="Wang S."/>
            <person name="Wang H."/>
            <person name="Xu D."/>
            <person name="Wang A."/>
            <person name="Fan W."/>
        </authorList>
    </citation>
    <scope>NUCLEOTIDE SEQUENCE</scope>
    <source>
        <strain evidence="1">WSJ</strain>
        <tissue evidence="1">Leaf</tissue>
    </source>
</reference>
<protein>
    <submittedName>
        <fullName evidence="1">Uncharacterized protein</fullName>
    </submittedName>
</protein>
<dbReference type="InterPro" id="IPR032675">
    <property type="entry name" value="LRR_dom_sf"/>
</dbReference>
<dbReference type="GO" id="GO:0031146">
    <property type="term" value="P:SCF-dependent proteasomal ubiquitin-dependent protein catabolic process"/>
    <property type="evidence" value="ECO:0007669"/>
    <property type="project" value="TreeGrafter"/>
</dbReference>
<organism evidence="1 2">
    <name type="scientific">Tagetes erecta</name>
    <name type="common">African marigold</name>
    <dbReference type="NCBI Taxonomy" id="13708"/>
    <lineage>
        <taxon>Eukaryota</taxon>
        <taxon>Viridiplantae</taxon>
        <taxon>Streptophyta</taxon>
        <taxon>Embryophyta</taxon>
        <taxon>Tracheophyta</taxon>
        <taxon>Spermatophyta</taxon>
        <taxon>Magnoliopsida</taxon>
        <taxon>eudicotyledons</taxon>
        <taxon>Gunneridae</taxon>
        <taxon>Pentapetalae</taxon>
        <taxon>asterids</taxon>
        <taxon>campanulids</taxon>
        <taxon>Asterales</taxon>
        <taxon>Asteraceae</taxon>
        <taxon>Asteroideae</taxon>
        <taxon>Heliantheae alliance</taxon>
        <taxon>Tageteae</taxon>
        <taxon>Tagetes</taxon>
    </lineage>
</organism>
<name>A0AAD8NVI4_TARER</name>
<dbReference type="GO" id="GO:0019005">
    <property type="term" value="C:SCF ubiquitin ligase complex"/>
    <property type="evidence" value="ECO:0007669"/>
    <property type="project" value="TreeGrafter"/>
</dbReference>
<dbReference type="InterPro" id="IPR006553">
    <property type="entry name" value="Leu-rich_rpt_Cys-con_subtyp"/>
</dbReference>
<dbReference type="SMART" id="SM00367">
    <property type="entry name" value="LRR_CC"/>
    <property type="match status" value="8"/>
</dbReference>
<dbReference type="EMBL" id="JAUHHV010000006">
    <property type="protein sequence ID" value="KAK1422431.1"/>
    <property type="molecule type" value="Genomic_DNA"/>
</dbReference>
<accession>A0AAD8NVI4</accession>
<evidence type="ECO:0000313" key="2">
    <source>
        <dbReference type="Proteomes" id="UP001229421"/>
    </source>
</evidence>